<gene>
    <name evidence="2" type="ORF">AVDCRST_MAG94-6231</name>
</gene>
<evidence type="ECO:0000313" key="2">
    <source>
        <dbReference type="EMBL" id="CAA9407206.1"/>
    </source>
</evidence>
<feature type="region of interest" description="Disordered" evidence="1">
    <location>
        <begin position="1"/>
        <end position="32"/>
    </location>
</feature>
<dbReference type="AlphaFoldDB" id="A0A6J4P600"/>
<organism evidence="2">
    <name type="scientific">uncultured Leptolyngbya sp</name>
    <dbReference type="NCBI Taxonomy" id="332963"/>
    <lineage>
        <taxon>Bacteria</taxon>
        <taxon>Bacillati</taxon>
        <taxon>Cyanobacteriota</taxon>
        <taxon>Cyanophyceae</taxon>
        <taxon>Leptolyngbyales</taxon>
        <taxon>Leptolyngbyaceae</taxon>
        <taxon>Leptolyngbya group</taxon>
        <taxon>Leptolyngbya</taxon>
        <taxon>environmental samples</taxon>
    </lineage>
</organism>
<accession>A0A6J4P600</accession>
<feature type="region of interest" description="Disordered" evidence="1">
    <location>
        <begin position="110"/>
        <end position="134"/>
    </location>
</feature>
<protein>
    <submittedName>
        <fullName evidence="2">Uncharacterized protein</fullName>
    </submittedName>
</protein>
<sequence>MLVDGAEAATGGGEGAGTVATSATTGGSKLRAGDRLGVGLFGVVGSVGATGCSAGGVVALAKVAGSDLPKDRSIAPPLSVGAASASARAADAPEKKATRLRAIRAGDFMGGFGGGQGRQRAEGKGQRASFSRAF</sequence>
<evidence type="ECO:0000256" key="1">
    <source>
        <dbReference type="SAM" id="MobiDB-lite"/>
    </source>
</evidence>
<feature type="compositionally biased region" description="Low complexity" evidence="1">
    <location>
        <begin position="17"/>
        <end position="28"/>
    </location>
</feature>
<name>A0A6J4P600_9CYAN</name>
<reference evidence="2" key="1">
    <citation type="submission" date="2020-02" db="EMBL/GenBank/DDBJ databases">
        <authorList>
            <person name="Meier V. D."/>
        </authorList>
    </citation>
    <scope>NUCLEOTIDE SEQUENCE</scope>
    <source>
        <strain evidence="2">AVDCRST_MAG94</strain>
    </source>
</reference>
<proteinExistence type="predicted"/>
<dbReference type="EMBL" id="CADCTY010002150">
    <property type="protein sequence ID" value="CAA9407206.1"/>
    <property type="molecule type" value="Genomic_DNA"/>
</dbReference>